<reference evidence="9" key="1">
    <citation type="submission" date="2019-03" db="UniProtKB">
        <authorList>
            <consortium name="Ensembl"/>
        </authorList>
    </citation>
    <scope>IDENTIFICATION</scope>
</reference>
<dbReference type="Ensembl" id="ENSUMAT00000031406.1">
    <property type="protein sequence ID" value="ENSUMAP00000026533.1"/>
    <property type="gene ID" value="ENSUMAG00000019305.1"/>
</dbReference>
<evidence type="ECO:0000256" key="3">
    <source>
        <dbReference type="ARBA" id="ARBA00022514"/>
    </source>
</evidence>
<evidence type="ECO:0000256" key="7">
    <source>
        <dbReference type="SAM" id="MobiDB-lite"/>
    </source>
</evidence>
<dbReference type="GO" id="GO:0007259">
    <property type="term" value="P:cell surface receptor signaling pathway via JAK-STAT"/>
    <property type="evidence" value="ECO:0007669"/>
    <property type="project" value="InterPro"/>
</dbReference>
<evidence type="ECO:0000256" key="4">
    <source>
        <dbReference type="ARBA" id="ARBA00022525"/>
    </source>
</evidence>
<dbReference type="InterPro" id="IPR029177">
    <property type="entry name" value="INF_lambda"/>
</dbReference>
<evidence type="ECO:0000256" key="6">
    <source>
        <dbReference type="ARBA" id="ARBA00023118"/>
    </source>
</evidence>
<keyword evidence="3" id="KW-0202">Cytokine</keyword>
<accession>A0A452UZG6</accession>
<comment type="similarity">
    <text evidence="2">Belongs to the lambda interferon family.</text>
</comment>
<evidence type="ECO:0000256" key="1">
    <source>
        <dbReference type="ARBA" id="ARBA00004613"/>
    </source>
</evidence>
<dbReference type="GeneTree" id="ENSGT01050000245012"/>
<evidence type="ECO:0000256" key="8">
    <source>
        <dbReference type="SAM" id="SignalP"/>
    </source>
</evidence>
<comment type="subcellular location">
    <subcellularLocation>
        <location evidence="1">Secreted</location>
    </subcellularLocation>
</comment>
<sequence length="101" mass="10575">CRGNYAAAVAVALWVLVTAGEAVDPGVATPRSCHLSHYRSLDPKALAAVKALRDRYVSDAPISPSRPPSPTARRVPAAGRCLRRPLNPSAQQGGSDLGAEF</sequence>
<dbReference type="AlphaFoldDB" id="A0A452UZG6"/>
<keyword evidence="6" id="KW-0051">Antiviral defense</keyword>
<feature type="signal peptide" evidence="8">
    <location>
        <begin position="1"/>
        <end position="22"/>
    </location>
</feature>
<name>A0A452UZG6_URSMA</name>
<protein>
    <submittedName>
        <fullName evidence="9">Uncharacterized protein</fullName>
    </submittedName>
</protein>
<dbReference type="GO" id="GO:0051607">
    <property type="term" value="P:defense response to virus"/>
    <property type="evidence" value="ECO:0007669"/>
    <property type="project" value="UniProtKB-KW"/>
</dbReference>
<dbReference type="PANTHER" id="PTHR31943:SF17">
    <property type="entry name" value="INTERFERON LAMBDA-4"/>
    <property type="match status" value="1"/>
</dbReference>
<evidence type="ECO:0000256" key="2">
    <source>
        <dbReference type="ARBA" id="ARBA00008717"/>
    </source>
</evidence>
<evidence type="ECO:0000256" key="5">
    <source>
        <dbReference type="ARBA" id="ARBA00022729"/>
    </source>
</evidence>
<dbReference type="GO" id="GO:0005125">
    <property type="term" value="F:cytokine activity"/>
    <property type="evidence" value="ECO:0007669"/>
    <property type="project" value="UniProtKB-KW"/>
</dbReference>
<proteinExistence type="inferred from homology"/>
<dbReference type="GO" id="GO:0005615">
    <property type="term" value="C:extracellular space"/>
    <property type="evidence" value="ECO:0007669"/>
    <property type="project" value="UniProtKB-KW"/>
</dbReference>
<dbReference type="GO" id="GO:0045087">
    <property type="term" value="P:innate immune response"/>
    <property type="evidence" value="ECO:0007669"/>
    <property type="project" value="TreeGrafter"/>
</dbReference>
<dbReference type="InterPro" id="IPR038326">
    <property type="entry name" value="IFN-lambda_sf"/>
</dbReference>
<keyword evidence="4" id="KW-0964">Secreted</keyword>
<dbReference type="GO" id="GO:0050778">
    <property type="term" value="P:positive regulation of immune response"/>
    <property type="evidence" value="ECO:0007669"/>
    <property type="project" value="InterPro"/>
</dbReference>
<evidence type="ECO:0000313" key="9">
    <source>
        <dbReference type="Ensembl" id="ENSUMAP00000026533"/>
    </source>
</evidence>
<organism evidence="9">
    <name type="scientific">Ursus maritimus</name>
    <name type="common">Polar bear</name>
    <name type="synonym">Thalarctos maritimus</name>
    <dbReference type="NCBI Taxonomy" id="29073"/>
    <lineage>
        <taxon>Eukaryota</taxon>
        <taxon>Metazoa</taxon>
        <taxon>Chordata</taxon>
        <taxon>Craniata</taxon>
        <taxon>Vertebrata</taxon>
        <taxon>Euteleostomi</taxon>
        <taxon>Mammalia</taxon>
        <taxon>Eutheria</taxon>
        <taxon>Laurasiatheria</taxon>
        <taxon>Carnivora</taxon>
        <taxon>Caniformia</taxon>
        <taxon>Ursidae</taxon>
        <taxon>Ursus</taxon>
    </lineage>
</organism>
<keyword evidence="5 8" id="KW-0732">Signal</keyword>
<feature type="region of interest" description="Disordered" evidence="7">
    <location>
        <begin position="59"/>
        <end position="101"/>
    </location>
</feature>
<feature type="chain" id="PRO_5019486039" evidence="8">
    <location>
        <begin position="23"/>
        <end position="101"/>
    </location>
</feature>
<dbReference type="PANTHER" id="PTHR31943">
    <property type="entry name" value="INTERLEUKIN-28 AND 29"/>
    <property type="match status" value="1"/>
</dbReference>
<dbReference type="Gene3D" id="1.20.1250.60">
    <property type="entry name" value="Interferon lambda"/>
    <property type="match status" value="1"/>
</dbReference>